<evidence type="ECO:0000256" key="2">
    <source>
        <dbReference type="SAM" id="SignalP"/>
    </source>
</evidence>
<feature type="signal peptide" evidence="2">
    <location>
        <begin position="1"/>
        <end position="34"/>
    </location>
</feature>
<dbReference type="InterPro" id="IPR019734">
    <property type="entry name" value="TPR_rpt"/>
</dbReference>
<gene>
    <name evidence="3" type="ORF">A2008_00220</name>
</gene>
<dbReference type="SUPFAM" id="SSF48452">
    <property type="entry name" value="TPR-like"/>
    <property type="match status" value="1"/>
</dbReference>
<reference evidence="3 4" key="1">
    <citation type="journal article" date="2016" name="Nat. Commun.">
        <title>Thousands of microbial genomes shed light on interconnected biogeochemical processes in an aquifer system.</title>
        <authorList>
            <person name="Anantharaman K."/>
            <person name="Brown C.T."/>
            <person name="Hug L.A."/>
            <person name="Sharon I."/>
            <person name="Castelle C.J."/>
            <person name="Probst A.J."/>
            <person name="Thomas B.C."/>
            <person name="Singh A."/>
            <person name="Wilkins M.J."/>
            <person name="Karaoz U."/>
            <person name="Brodie E.L."/>
            <person name="Williams K.H."/>
            <person name="Hubbard S.S."/>
            <person name="Banfield J.F."/>
        </authorList>
    </citation>
    <scope>NUCLEOTIDE SEQUENCE [LARGE SCALE GENOMIC DNA]</scope>
</reference>
<feature type="compositionally biased region" description="Polar residues" evidence="1">
    <location>
        <begin position="293"/>
        <end position="322"/>
    </location>
</feature>
<evidence type="ECO:0000256" key="1">
    <source>
        <dbReference type="SAM" id="MobiDB-lite"/>
    </source>
</evidence>
<dbReference type="EMBL" id="MGFH01000234">
    <property type="protein sequence ID" value="OGM01533.1"/>
    <property type="molecule type" value="Genomic_DNA"/>
</dbReference>
<dbReference type="STRING" id="1817813.A2008_00220"/>
<feature type="chain" id="PRO_5009533392" evidence="2">
    <location>
        <begin position="35"/>
        <end position="330"/>
    </location>
</feature>
<keyword evidence="2" id="KW-0732">Signal</keyword>
<organism evidence="3 4">
    <name type="scientific">Candidatus Wallbacteria bacterium GWC2_49_35</name>
    <dbReference type="NCBI Taxonomy" id="1817813"/>
    <lineage>
        <taxon>Bacteria</taxon>
        <taxon>Candidatus Walliibacteriota</taxon>
    </lineage>
</organism>
<dbReference type="Gene3D" id="1.25.40.10">
    <property type="entry name" value="Tetratricopeptide repeat domain"/>
    <property type="match status" value="2"/>
</dbReference>
<evidence type="ECO:0000313" key="4">
    <source>
        <dbReference type="Proteomes" id="UP000178735"/>
    </source>
</evidence>
<evidence type="ECO:0000313" key="3">
    <source>
        <dbReference type="EMBL" id="OGM01533.1"/>
    </source>
</evidence>
<name>A0A1F7WFF0_9BACT</name>
<dbReference type="Proteomes" id="UP000178735">
    <property type="component" value="Unassembled WGS sequence"/>
</dbReference>
<protein>
    <submittedName>
        <fullName evidence="3">Uncharacterized protein</fullName>
    </submittedName>
</protein>
<feature type="region of interest" description="Disordered" evidence="1">
    <location>
        <begin position="289"/>
        <end position="330"/>
    </location>
</feature>
<sequence>MLKYARVFFIDKLLIASAAAVVLSAFAPAGYAFAQNDVPDATAEAASPKIYTEQEISSFDIVKLKDIAAADSIDQKSPLALYCLAQKYKNSGEARNSEESFKKLIQAYPKHYLAPKACLELASIYSQEKRESDEIEILNSLSSGYPEYSENITALYKSAQIMKKRKNIDEMYKKLAEAEILFAGKPEIIPVLFMSANEYLRNYNTKKALEKFENLLKIKELTISQRAQAMLGKAASYEYNAEPEKAMMIYDEILKTRELDKSILEMADKSKVNLAKAPKSPLVNIDELRSTDAAGTTETSLRISPAAATSESELRQTPTSTGEVKVRITD</sequence>
<comment type="caution">
    <text evidence="3">The sequence shown here is derived from an EMBL/GenBank/DDBJ whole genome shotgun (WGS) entry which is preliminary data.</text>
</comment>
<accession>A0A1F7WFF0</accession>
<dbReference type="AlphaFoldDB" id="A0A1F7WFF0"/>
<dbReference type="InterPro" id="IPR011990">
    <property type="entry name" value="TPR-like_helical_dom_sf"/>
</dbReference>
<dbReference type="SMART" id="SM00028">
    <property type="entry name" value="TPR"/>
    <property type="match status" value="3"/>
</dbReference>
<proteinExistence type="predicted"/>